<proteinExistence type="predicted"/>
<dbReference type="InterPro" id="IPR019734">
    <property type="entry name" value="TPR_rpt"/>
</dbReference>
<dbReference type="EMBL" id="QRIN01000042">
    <property type="protein sequence ID" value="RHG64648.1"/>
    <property type="molecule type" value="Genomic_DNA"/>
</dbReference>
<reference evidence="4 5" key="1">
    <citation type="submission" date="2018-08" db="EMBL/GenBank/DDBJ databases">
        <title>A genome reference for cultivated species of the human gut microbiota.</title>
        <authorList>
            <person name="Zou Y."/>
            <person name="Xue W."/>
            <person name="Luo G."/>
        </authorList>
    </citation>
    <scope>NUCLEOTIDE SEQUENCE [LARGE SCALE GENOMIC DNA]</scope>
    <source>
        <strain evidence="3 4">AF46-2NS</strain>
        <strain evidence="2 5">AM22-1</strain>
    </source>
</reference>
<dbReference type="AlphaFoldDB" id="A0A3R6E353"/>
<dbReference type="Proteomes" id="UP000286501">
    <property type="component" value="Unassembled WGS sequence"/>
</dbReference>
<dbReference type="Proteomes" id="UP000286211">
    <property type="component" value="Unassembled WGS sequence"/>
</dbReference>
<evidence type="ECO:0000313" key="3">
    <source>
        <dbReference type="EMBL" id="RHK08664.1"/>
    </source>
</evidence>
<protein>
    <submittedName>
        <fullName evidence="2">Sel1 repeat family protein</fullName>
    </submittedName>
</protein>
<sequence>MTNDKSNKELDKSTLRIPTFNMILRKILVVNAYGDKSLRDEILLQDELFYNTVSQLNFSKDSSEVRQLLSYLLELTGEPDSYLVEEILLDFVIGKGCTECSRTVCENIFGKHPTFVDMMRHPWFEHLMNHPAQTEPYNPRPSFVRNDAFYWRNFHFPLFYHLQKGNSLALEVLEHLAAKGDILSMERVSLYYFDKCQFSKAFLLFKALHEKMQTTEWYDWAIKQEITYKLAHLYTYGEGVEQNLDKGAQYYKELDSGYNWGNRAQYQLGRMAEKRHNYQEAMDYYRKNIDCSEYSKYSFYRGDKPKDLFPLRLEIAFRQMKKKLNPIVDCLTLATCQKCNDMVLQLKVMMNAIVTIEWGDGETESVKWKVDDWGQVRHSYQSPGYYCITIKTDEENVLTGFHIVSHKAICSIDVSGCKGLTHLLCPNQMLKQMSLSKTEYLSVLDVHGNRLQRINLRKNPLLTIVDCSNNPLQKIEAVKHPPFSLMCIRKTRLGTKAKRRFHEIVRLNAGRLLSEGFVNQLTEPLLPTLLFYIKSSTWEDVLACLQQENEDSKVNNNFTVLHRVYALLKAYRHVTPCPYKNGFMWASGTWVVIAHKFKTKRTGQIVECETSEEEFYLYERPWSMILGTPVKAWDNHLPFMMLPQHPNAYYAAMCLYNMNNEKEMKKHKIPKIAYGKETF</sequence>
<evidence type="ECO:0000313" key="5">
    <source>
        <dbReference type="Proteomes" id="UP000286501"/>
    </source>
</evidence>
<feature type="repeat" description="TPR" evidence="1">
    <location>
        <begin position="262"/>
        <end position="295"/>
    </location>
</feature>
<accession>A0A3R6E353</accession>
<dbReference type="RefSeq" id="WP_118201150.1">
    <property type="nucleotide sequence ID" value="NZ_QRIE01000033.1"/>
</dbReference>
<dbReference type="Gene3D" id="1.25.40.10">
    <property type="entry name" value="Tetratricopeptide repeat domain"/>
    <property type="match status" value="1"/>
</dbReference>
<organism evidence="2 5">
    <name type="scientific">Segatella copri</name>
    <dbReference type="NCBI Taxonomy" id="165179"/>
    <lineage>
        <taxon>Bacteria</taxon>
        <taxon>Pseudomonadati</taxon>
        <taxon>Bacteroidota</taxon>
        <taxon>Bacteroidia</taxon>
        <taxon>Bacteroidales</taxon>
        <taxon>Prevotellaceae</taxon>
        <taxon>Segatella</taxon>
    </lineage>
</organism>
<evidence type="ECO:0000313" key="4">
    <source>
        <dbReference type="Proteomes" id="UP000286211"/>
    </source>
</evidence>
<dbReference type="Gene3D" id="3.80.10.10">
    <property type="entry name" value="Ribonuclease Inhibitor"/>
    <property type="match status" value="1"/>
</dbReference>
<keyword evidence="1" id="KW-0802">TPR repeat</keyword>
<dbReference type="SUPFAM" id="SSF81901">
    <property type="entry name" value="HCP-like"/>
    <property type="match status" value="1"/>
</dbReference>
<comment type="caution">
    <text evidence="2">The sequence shown here is derived from an EMBL/GenBank/DDBJ whole genome shotgun (WGS) entry which is preliminary data.</text>
</comment>
<evidence type="ECO:0000256" key="1">
    <source>
        <dbReference type="PROSITE-ProRule" id="PRU00339"/>
    </source>
</evidence>
<dbReference type="EMBL" id="QRNB01000082">
    <property type="protein sequence ID" value="RHK08664.1"/>
    <property type="molecule type" value="Genomic_DNA"/>
</dbReference>
<dbReference type="InterPro" id="IPR032675">
    <property type="entry name" value="LRR_dom_sf"/>
</dbReference>
<name>A0A3R6E353_9BACT</name>
<dbReference type="InterPro" id="IPR011990">
    <property type="entry name" value="TPR-like_helical_dom_sf"/>
</dbReference>
<dbReference type="PROSITE" id="PS50005">
    <property type="entry name" value="TPR"/>
    <property type="match status" value="1"/>
</dbReference>
<gene>
    <name evidence="3" type="ORF">DW079_12515</name>
    <name evidence="2" type="ORF">DW250_10275</name>
</gene>
<evidence type="ECO:0000313" key="2">
    <source>
        <dbReference type="EMBL" id="RHG64648.1"/>
    </source>
</evidence>
<dbReference type="SUPFAM" id="SSF52058">
    <property type="entry name" value="L domain-like"/>
    <property type="match status" value="1"/>
</dbReference>